<dbReference type="PANTHER" id="PTHR37938:SF1">
    <property type="entry name" value="BLL0215 PROTEIN"/>
    <property type="match status" value="1"/>
</dbReference>
<sequence>MIILSENEHIISVSRRHWWILAEKLIAVLFLFFVPVVIYSSWGFLVNQSIVSQEISELINPFLFLVISLFYTFLWFYFCLLFVDYYLDVWIITNMRILDIEQKSLFNREISECYLSKIQDVTVETKGILPTFLNYGDLHVQTAAEKREFLFREIDNPNKIKNIILEQYNKQQLTVNQ</sequence>
<accession>A0A1F5C964</accession>
<name>A0A1F5C964_9BACT</name>
<proteinExistence type="predicted"/>
<dbReference type="InterPro" id="IPR005182">
    <property type="entry name" value="YdbS-like_PH"/>
</dbReference>
<protein>
    <recommendedName>
        <fullName evidence="2">YdbS-like PH domain-containing protein</fullName>
    </recommendedName>
</protein>
<evidence type="ECO:0000313" key="3">
    <source>
        <dbReference type="EMBL" id="OGD39402.1"/>
    </source>
</evidence>
<dbReference type="PANTHER" id="PTHR37938">
    <property type="entry name" value="BLL0215 PROTEIN"/>
    <property type="match status" value="1"/>
</dbReference>
<keyword evidence="1" id="KW-0812">Transmembrane</keyword>
<gene>
    <name evidence="3" type="ORF">A2907_01725</name>
</gene>
<evidence type="ECO:0000313" key="4">
    <source>
        <dbReference type="Proteomes" id="UP000177947"/>
    </source>
</evidence>
<keyword evidence="1" id="KW-0472">Membrane</keyword>
<organism evidence="3 4">
    <name type="scientific">Candidatus Azambacteria bacterium RIFCSPLOWO2_01_FULL_37_9</name>
    <dbReference type="NCBI Taxonomy" id="1797297"/>
    <lineage>
        <taxon>Bacteria</taxon>
        <taxon>Candidatus Azamiibacteriota</taxon>
    </lineage>
</organism>
<feature type="transmembrane region" description="Helical" evidence="1">
    <location>
        <begin position="21"/>
        <end position="42"/>
    </location>
</feature>
<reference evidence="3 4" key="1">
    <citation type="journal article" date="2016" name="Nat. Commun.">
        <title>Thousands of microbial genomes shed light on interconnected biogeochemical processes in an aquifer system.</title>
        <authorList>
            <person name="Anantharaman K."/>
            <person name="Brown C.T."/>
            <person name="Hug L.A."/>
            <person name="Sharon I."/>
            <person name="Castelle C.J."/>
            <person name="Probst A.J."/>
            <person name="Thomas B.C."/>
            <person name="Singh A."/>
            <person name="Wilkins M.J."/>
            <person name="Karaoz U."/>
            <person name="Brodie E.L."/>
            <person name="Williams K.H."/>
            <person name="Hubbard S.S."/>
            <person name="Banfield J.F."/>
        </authorList>
    </citation>
    <scope>NUCLEOTIDE SEQUENCE [LARGE SCALE GENOMIC DNA]</scope>
</reference>
<feature type="transmembrane region" description="Helical" evidence="1">
    <location>
        <begin position="62"/>
        <end position="87"/>
    </location>
</feature>
<keyword evidence="1" id="KW-1133">Transmembrane helix</keyword>
<dbReference type="AlphaFoldDB" id="A0A1F5C964"/>
<feature type="domain" description="YdbS-like PH" evidence="2">
    <location>
        <begin position="104"/>
        <end position="164"/>
    </location>
</feature>
<comment type="caution">
    <text evidence="3">The sequence shown here is derived from an EMBL/GenBank/DDBJ whole genome shotgun (WGS) entry which is preliminary data.</text>
</comment>
<dbReference type="Proteomes" id="UP000177947">
    <property type="component" value="Unassembled WGS sequence"/>
</dbReference>
<evidence type="ECO:0000259" key="2">
    <source>
        <dbReference type="Pfam" id="PF03703"/>
    </source>
</evidence>
<dbReference type="Pfam" id="PF03703">
    <property type="entry name" value="bPH_2"/>
    <property type="match status" value="1"/>
</dbReference>
<evidence type="ECO:0000256" key="1">
    <source>
        <dbReference type="SAM" id="Phobius"/>
    </source>
</evidence>
<dbReference type="EMBL" id="MEYQ01000008">
    <property type="protein sequence ID" value="OGD39402.1"/>
    <property type="molecule type" value="Genomic_DNA"/>
</dbReference>